<organism evidence="6 7">
    <name type="scientific">bacterium (Candidatus Blackallbacteria) CG17_big_fil_post_rev_8_21_14_2_50_48_46</name>
    <dbReference type="NCBI Taxonomy" id="2014261"/>
    <lineage>
        <taxon>Bacteria</taxon>
        <taxon>Candidatus Blackallbacteria</taxon>
    </lineage>
</organism>
<feature type="transmembrane region" description="Helical" evidence="5">
    <location>
        <begin position="203"/>
        <end position="225"/>
    </location>
</feature>
<evidence type="ECO:0000313" key="6">
    <source>
        <dbReference type="EMBL" id="PIW17885.1"/>
    </source>
</evidence>
<evidence type="ECO:0000256" key="4">
    <source>
        <dbReference type="ARBA" id="ARBA00023136"/>
    </source>
</evidence>
<keyword evidence="4 5" id="KW-0472">Membrane</keyword>
<evidence type="ECO:0000256" key="5">
    <source>
        <dbReference type="SAM" id="Phobius"/>
    </source>
</evidence>
<name>A0A2M7G763_9BACT</name>
<evidence type="ECO:0000256" key="1">
    <source>
        <dbReference type="ARBA" id="ARBA00004141"/>
    </source>
</evidence>
<dbReference type="GO" id="GO:0016765">
    <property type="term" value="F:transferase activity, transferring alkyl or aryl (other than methyl) groups"/>
    <property type="evidence" value="ECO:0007669"/>
    <property type="project" value="InterPro"/>
</dbReference>
<reference evidence="6 7" key="1">
    <citation type="submission" date="2017-09" db="EMBL/GenBank/DDBJ databases">
        <title>Depth-based differentiation of microbial function through sediment-hosted aquifers and enrichment of novel symbionts in the deep terrestrial subsurface.</title>
        <authorList>
            <person name="Probst A.J."/>
            <person name="Ladd B."/>
            <person name="Jarett J.K."/>
            <person name="Geller-Mcgrath D.E."/>
            <person name="Sieber C.M."/>
            <person name="Emerson J.B."/>
            <person name="Anantharaman K."/>
            <person name="Thomas B.C."/>
            <person name="Malmstrom R."/>
            <person name="Stieglmeier M."/>
            <person name="Klingl A."/>
            <person name="Woyke T."/>
            <person name="Ryan C.M."/>
            <person name="Banfield J.F."/>
        </authorList>
    </citation>
    <scope>NUCLEOTIDE SEQUENCE [LARGE SCALE GENOMIC DNA]</scope>
    <source>
        <strain evidence="6">CG17_big_fil_post_rev_8_21_14_2_50_48_46</strain>
    </source>
</reference>
<feature type="transmembrane region" description="Helical" evidence="5">
    <location>
        <begin position="80"/>
        <end position="112"/>
    </location>
</feature>
<dbReference type="Proteomes" id="UP000231019">
    <property type="component" value="Unassembled WGS sequence"/>
</dbReference>
<evidence type="ECO:0000313" key="7">
    <source>
        <dbReference type="Proteomes" id="UP000231019"/>
    </source>
</evidence>
<keyword evidence="6" id="KW-0808">Transferase</keyword>
<gene>
    <name evidence="6" type="ORF">COW36_07375</name>
</gene>
<protein>
    <submittedName>
        <fullName evidence="6">Prenyltransferase</fullName>
    </submittedName>
</protein>
<comment type="subcellular location">
    <subcellularLocation>
        <location evidence="1">Membrane</location>
        <topology evidence="1">Multi-pass membrane protein</topology>
    </subcellularLocation>
</comment>
<feature type="transmembrane region" description="Helical" evidence="5">
    <location>
        <begin position="39"/>
        <end position="60"/>
    </location>
</feature>
<feature type="transmembrane region" description="Helical" evidence="5">
    <location>
        <begin position="132"/>
        <end position="152"/>
    </location>
</feature>
<sequence>MRQAIRDTLHLLRLPFSFLLLPIYLLALSQAAVVNENQALWVAVILHLLVYPASNGYNSWVDRDTTPIGGLKAPPPPPKLLLYTTLVLDLLALAAALWIQPWFALGVGVYILASRAYSWEVTRLKQYPIGGFLTIFVFQGLLTYATVLLGIVPPAHWQELLSPHQAALAVAAASLIGGVYPLTQIYQHQEDAERGDRTLSQVLGYRGSFIFAGSFFALAGVILALNLKLQDFLLFSSFLLPVLAYFIYWAQKVWKNTQAASFEHTMRLNLLASACLNLCFGLMCLWRNG</sequence>
<evidence type="ECO:0000256" key="2">
    <source>
        <dbReference type="ARBA" id="ARBA00022692"/>
    </source>
</evidence>
<dbReference type="InterPro" id="IPR000537">
    <property type="entry name" value="UbiA_prenyltransferase"/>
</dbReference>
<dbReference type="EMBL" id="PFFQ01000019">
    <property type="protein sequence ID" value="PIW17885.1"/>
    <property type="molecule type" value="Genomic_DNA"/>
</dbReference>
<keyword evidence="3 5" id="KW-1133">Transmembrane helix</keyword>
<dbReference type="GO" id="GO:0016020">
    <property type="term" value="C:membrane"/>
    <property type="evidence" value="ECO:0007669"/>
    <property type="project" value="UniProtKB-SubCell"/>
</dbReference>
<comment type="caution">
    <text evidence="6">The sequence shown here is derived from an EMBL/GenBank/DDBJ whole genome shotgun (WGS) entry which is preliminary data.</text>
</comment>
<feature type="transmembrane region" description="Helical" evidence="5">
    <location>
        <begin position="12"/>
        <end position="33"/>
    </location>
</feature>
<keyword evidence="2 5" id="KW-0812">Transmembrane</keyword>
<feature type="transmembrane region" description="Helical" evidence="5">
    <location>
        <begin position="164"/>
        <end position="183"/>
    </location>
</feature>
<proteinExistence type="predicted"/>
<dbReference type="Pfam" id="PF01040">
    <property type="entry name" value="UbiA"/>
    <property type="match status" value="1"/>
</dbReference>
<feature type="transmembrane region" description="Helical" evidence="5">
    <location>
        <begin position="270"/>
        <end position="286"/>
    </location>
</feature>
<evidence type="ECO:0000256" key="3">
    <source>
        <dbReference type="ARBA" id="ARBA00022989"/>
    </source>
</evidence>
<accession>A0A2M7G763</accession>
<feature type="transmembrane region" description="Helical" evidence="5">
    <location>
        <begin position="232"/>
        <end position="250"/>
    </location>
</feature>
<dbReference type="AlphaFoldDB" id="A0A2M7G763"/>